<dbReference type="PANTHER" id="PTHR45856:SF24">
    <property type="entry name" value="FUNGAL LIPASE-LIKE DOMAIN-CONTAINING PROTEIN"/>
    <property type="match status" value="1"/>
</dbReference>
<dbReference type="InterPro" id="IPR002921">
    <property type="entry name" value="Fungal_lipase-type"/>
</dbReference>
<dbReference type="RefSeq" id="WP_272141364.1">
    <property type="nucleotide sequence ID" value="NZ_JAQNDM010000002.1"/>
</dbReference>
<evidence type="ECO:0000313" key="3">
    <source>
        <dbReference type="Proteomes" id="UP001221838"/>
    </source>
</evidence>
<dbReference type="Proteomes" id="UP001221838">
    <property type="component" value="Unassembled WGS sequence"/>
</dbReference>
<name>A0ABT5DD25_9BACT</name>
<accession>A0ABT5DD25</accession>
<protein>
    <recommendedName>
        <fullName evidence="1">Fungal lipase-type domain-containing protein</fullName>
    </recommendedName>
</protein>
<evidence type="ECO:0000259" key="1">
    <source>
        <dbReference type="Pfam" id="PF01764"/>
    </source>
</evidence>
<dbReference type="EMBL" id="JAQNDM010000002">
    <property type="protein sequence ID" value="MDC0711411.1"/>
    <property type="molecule type" value="Genomic_DNA"/>
</dbReference>
<comment type="caution">
    <text evidence="2">The sequence shown here is derived from an EMBL/GenBank/DDBJ whole genome shotgun (WGS) entry which is preliminary data.</text>
</comment>
<feature type="domain" description="Fungal lipase-type" evidence="1">
    <location>
        <begin position="192"/>
        <end position="331"/>
    </location>
</feature>
<reference evidence="2 3" key="1">
    <citation type="submission" date="2022-11" db="EMBL/GenBank/DDBJ databases">
        <title>Minimal conservation of predation-associated metabolite biosynthetic gene clusters underscores biosynthetic potential of Myxococcota including descriptions for ten novel species: Archangium lansinium sp. nov., Myxococcus landrumus sp. nov., Nannocystis bai.</title>
        <authorList>
            <person name="Ahearne A."/>
            <person name="Stevens C."/>
            <person name="Dowd S."/>
        </authorList>
    </citation>
    <scope>NUCLEOTIDE SEQUENCE [LARGE SCALE GENOMIC DNA]</scope>
    <source>
        <strain evidence="2 3">NCWAL01</strain>
    </source>
</reference>
<keyword evidence="3" id="KW-1185">Reference proteome</keyword>
<dbReference type="InterPro" id="IPR029058">
    <property type="entry name" value="AB_hydrolase_fold"/>
</dbReference>
<gene>
    <name evidence="2" type="ORF">POL68_23270</name>
</gene>
<dbReference type="PANTHER" id="PTHR45856">
    <property type="entry name" value="ALPHA/BETA-HYDROLASES SUPERFAMILY PROTEIN"/>
    <property type="match status" value="1"/>
</dbReference>
<dbReference type="Pfam" id="PF01764">
    <property type="entry name" value="Lipase_3"/>
    <property type="match status" value="1"/>
</dbReference>
<proteinExistence type="predicted"/>
<organism evidence="2 3">
    <name type="scientific">Stigmatella ashevillensis</name>
    <dbReference type="NCBI Taxonomy" id="2995309"/>
    <lineage>
        <taxon>Bacteria</taxon>
        <taxon>Pseudomonadati</taxon>
        <taxon>Myxococcota</taxon>
        <taxon>Myxococcia</taxon>
        <taxon>Myxococcales</taxon>
        <taxon>Cystobacterineae</taxon>
        <taxon>Archangiaceae</taxon>
        <taxon>Stigmatella</taxon>
    </lineage>
</organism>
<evidence type="ECO:0000313" key="2">
    <source>
        <dbReference type="EMBL" id="MDC0711411.1"/>
    </source>
</evidence>
<dbReference type="SUPFAM" id="SSF53474">
    <property type="entry name" value="alpha/beta-Hydrolases"/>
    <property type="match status" value="1"/>
</dbReference>
<sequence length="481" mass="53061">MPDTETALEMLEYCRFAYKAYAQSCVYPMDPFYEAHGEGVWQGARDRLMARVHERLGSPKGLQKFDPLEYDFSKPPNPLYGVVYRGGAGEDPYLLFQPRPLDRSISYAMGVDLEGEELKMPHFEIRGASGTKRCCYFQGKTGMTQTHPKAGWPSWMGAAIYDPIAQRMVIVFRGSRSGKGGRALAQALTQSQGNPDWVTDMNHLKGVDVPRFSHATLSCGFWYAYESCKESLEAAFLEALHSPRGLKEIYFTGHSLGGALAQCAYIDMMGGELLSRSETLRKIKRTVPISCYAISAPPIVLGSESERKIKLHVGEMNVFHYFSPKDAVHHSSEVKFSGVTALNAIIGTSTHPLTAPRHLGTEIPLKGCTAAFPDAHEPEEVRKGLVAAIAAEKRMGLGSDTSFWPSFHFSPTGHKEAPVRHGWATDALTENLRMALLNSVSIPGTRARAELRHPLILRASRRAATRPFDAVGRAQFLLLGG</sequence>
<dbReference type="Gene3D" id="3.40.50.1820">
    <property type="entry name" value="alpha/beta hydrolase"/>
    <property type="match status" value="1"/>
</dbReference>
<dbReference type="InterPro" id="IPR051218">
    <property type="entry name" value="Sec_MonoDiacylglyc_Lipase"/>
</dbReference>